<dbReference type="AlphaFoldDB" id="A0A1G6WEV6"/>
<keyword evidence="2" id="KW-1003">Cell membrane</keyword>
<feature type="transmembrane region" description="Helical" evidence="6">
    <location>
        <begin position="119"/>
        <end position="140"/>
    </location>
</feature>
<feature type="transmembrane region" description="Helical" evidence="6">
    <location>
        <begin position="12"/>
        <end position="33"/>
    </location>
</feature>
<dbReference type="GO" id="GO:0005886">
    <property type="term" value="C:plasma membrane"/>
    <property type="evidence" value="ECO:0007669"/>
    <property type="project" value="UniProtKB-SubCell"/>
</dbReference>
<feature type="transmembrane region" description="Helical" evidence="6">
    <location>
        <begin position="76"/>
        <end position="99"/>
    </location>
</feature>
<dbReference type="STRING" id="675864.SAMN04489747_1423"/>
<evidence type="ECO:0000256" key="5">
    <source>
        <dbReference type="ARBA" id="ARBA00023136"/>
    </source>
</evidence>
<feature type="transmembrane region" description="Helical" evidence="6">
    <location>
        <begin position="226"/>
        <end position="245"/>
    </location>
</feature>
<sequence>MPEHHATGGPSLLDVAVVVLALAAVAGYLWAVAVGRGRRWPRWRVLLWVAGTGTAALAVTGPLAEAAHHSFRAHMVTHLLLGMLAPLLLVLSAPVTALLRALPVPAARAVTRALRTPLLRVLTDPVVAALLNVGGLWVLYTTSLYAAVHTNPVVHVGVHLHVLLAGYLFTAATVRADPLPYRSHAYRAAVLVGALAAHDVLAKHLYAHPPVGVTAAQAESGSVLMYYGGDAVDLALIVLLCASWYRATRPRERVAAPA</sequence>
<dbReference type="OrthoDB" id="5024156at2"/>
<evidence type="ECO:0000256" key="3">
    <source>
        <dbReference type="ARBA" id="ARBA00022692"/>
    </source>
</evidence>
<evidence type="ECO:0000313" key="7">
    <source>
        <dbReference type="EMBL" id="SDD64329.1"/>
    </source>
</evidence>
<keyword evidence="8" id="KW-1185">Reference proteome</keyword>
<protein>
    <submittedName>
        <fullName evidence="7">Putative membrane protein</fullName>
    </submittedName>
</protein>
<evidence type="ECO:0000256" key="1">
    <source>
        <dbReference type="ARBA" id="ARBA00004651"/>
    </source>
</evidence>
<feature type="transmembrane region" description="Helical" evidence="6">
    <location>
        <begin position="152"/>
        <end position="174"/>
    </location>
</feature>
<reference evidence="7 8" key="1">
    <citation type="submission" date="2016-10" db="EMBL/GenBank/DDBJ databases">
        <authorList>
            <person name="de Groot N.N."/>
        </authorList>
    </citation>
    <scope>NUCLEOTIDE SEQUENCE [LARGE SCALE GENOMIC DNA]</scope>
    <source>
        <strain evidence="7 8">MON 2.2</strain>
    </source>
</reference>
<feature type="transmembrane region" description="Helical" evidence="6">
    <location>
        <begin position="186"/>
        <end position="206"/>
    </location>
</feature>
<evidence type="ECO:0000313" key="8">
    <source>
        <dbReference type="Proteomes" id="UP000198546"/>
    </source>
</evidence>
<comment type="subcellular location">
    <subcellularLocation>
        <location evidence="1">Cell membrane</location>
        <topology evidence="1">Multi-pass membrane protein</topology>
    </subcellularLocation>
</comment>
<dbReference type="Pfam" id="PF09678">
    <property type="entry name" value="Caa3_CtaG"/>
    <property type="match status" value="1"/>
</dbReference>
<name>A0A1G6WEV6_9ACTN</name>
<dbReference type="InterPro" id="IPR019108">
    <property type="entry name" value="Caa3_assmbl_CtaG-rel"/>
</dbReference>
<gene>
    <name evidence="7" type="ORF">SAMN04489747_1423</name>
</gene>
<feature type="transmembrane region" description="Helical" evidence="6">
    <location>
        <begin position="45"/>
        <end position="64"/>
    </location>
</feature>
<organism evidence="7 8">
    <name type="scientific">Auraticoccus monumenti</name>
    <dbReference type="NCBI Taxonomy" id="675864"/>
    <lineage>
        <taxon>Bacteria</taxon>
        <taxon>Bacillati</taxon>
        <taxon>Actinomycetota</taxon>
        <taxon>Actinomycetes</taxon>
        <taxon>Propionibacteriales</taxon>
        <taxon>Propionibacteriaceae</taxon>
        <taxon>Auraticoccus</taxon>
    </lineage>
</organism>
<proteinExistence type="predicted"/>
<dbReference type="RefSeq" id="WP_090591907.1">
    <property type="nucleotide sequence ID" value="NZ_LT629688.1"/>
</dbReference>
<evidence type="ECO:0000256" key="2">
    <source>
        <dbReference type="ARBA" id="ARBA00022475"/>
    </source>
</evidence>
<evidence type="ECO:0000256" key="6">
    <source>
        <dbReference type="SAM" id="Phobius"/>
    </source>
</evidence>
<keyword evidence="3 6" id="KW-0812">Transmembrane</keyword>
<evidence type="ECO:0000256" key="4">
    <source>
        <dbReference type="ARBA" id="ARBA00022989"/>
    </source>
</evidence>
<keyword evidence="5 6" id="KW-0472">Membrane</keyword>
<dbReference type="Proteomes" id="UP000198546">
    <property type="component" value="Chromosome i"/>
</dbReference>
<accession>A0A1G6WEV6</accession>
<keyword evidence="4 6" id="KW-1133">Transmembrane helix</keyword>
<dbReference type="EMBL" id="LT629688">
    <property type="protein sequence ID" value="SDD64329.1"/>
    <property type="molecule type" value="Genomic_DNA"/>
</dbReference>